<organism evidence="1">
    <name type="scientific">marine sediment metagenome</name>
    <dbReference type="NCBI Taxonomy" id="412755"/>
    <lineage>
        <taxon>unclassified sequences</taxon>
        <taxon>metagenomes</taxon>
        <taxon>ecological metagenomes</taxon>
    </lineage>
</organism>
<dbReference type="InterPro" id="IPR015943">
    <property type="entry name" value="WD40/YVTN_repeat-like_dom_sf"/>
</dbReference>
<dbReference type="SUPFAM" id="SSF50998">
    <property type="entry name" value="Quinoprotein alcohol dehydrogenase-like"/>
    <property type="match status" value="1"/>
</dbReference>
<name>X0X8R2_9ZZZZ</name>
<accession>X0X8R2</accession>
<feature type="non-terminal residue" evidence="1">
    <location>
        <position position="241"/>
    </location>
</feature>
<dbReference type="InterPro" id="IPR011047">
    <property type="entry name" value="Quinoprotein_ADH-like_sf"/>
</dbReference>
<dbReference type="PANTHER" id="PTHR42754">
    <property type="entry name" value="ENDOGLUCANASE"/>
    <property type="match status" value="1"/>
</dbReference>
<dbReference type="PANTHER" id="PTHR42754:SF1">
    <property type="entry name" value="LIPOPROTEIN"/>
    <property type="match status" value="1"/>
</dbReference>
<gene>
    <name evidence="1" type="ORF">S01H1_73808</name>
</gene>
<dbReference type="AlphaFoldDB" id="X0X8R2"/>
<sequence>EDPGMWLRTYEGEDYGAFFDIALTGDDHVLVTGASFHSQTATTLGDVLVVQLSMEGDIVWEKTYGGDAHDQGMYIEKRPDGGYLILGETESMGAGGRDLYLLQVDDQGMLVWEKTFGGTGTEWAKDMIALADGGFLLIGETNSFSENFDIYLIRLDVDGTELWSTTLDGGHNESGTAALEAPNGDLLVLAVVSYTEGGRSNMYRDSQLYRLDSEGNELWSTLYHGENKQAGDAMAWTTDGD</sequence>
<feature type="non-terminal residue" evidence="1">
    <location>
        <position position="1"/>
    </location>
</feature>
<dbReference type="EMBL" id="BARS01049334">
    <property type="protein sequence ID" value="GAG31817.1"/>
    <property type="molecule type" value="Genomic_DNA"/>
</dbReference>
<protein>
    <recommendedName>
        <fullName evidence="2">Bulb-type lectin domain-containing protein</fullName>
    </recommendedName>
</protein>
<evidence type="ECO:0000313" key="1">
    <source>
        <dbReference type="EMBL" id="GAG31817.1"/>
    </source>
</evidence>
<reference evidence="1" key="1">
    <citation type="journal article" date="2014" name="Front. Microbiol.">
        <title>High frequency of phylogenetically diverse reductive dehalogenase-homologous genes in deep subseafloor sedimentary metagenomes.</title>
        <authorList>
            <person name="Kawai M."/>
            <person name="Futagami T."/>
            <person name="Toyoda A."/>
            <person name="Takaki Y."/>
            <person name="Nishi S."/>
            <person name="Hori S."/>
            <person name="Arai W."/>
            <person name="Tsubouchi T."/>
            <person name="Morono Y."/>
            <person name="Uchiyama I."/>
            <person name="Ito T."/>
            <person name="Fujiyama A."/>
            <person name="Inagaki F."/>
            <person name="Takami H."/>
        </authorList>
    </citation>
    <scope>NUCLEOTIDE SEQUENCE</scope>
    <source>
        <strain evidence="1">Expedition CK06-06</strain>
    </source>
</reference>
<evidence type="ECO:0008006" key="2">
    <source>
        <dbReference type="Google" id="ProtNLM"/>
    </source>
</evidence>
<proteinExistence type="predicted"/>
<dbReference type="Gene3D" id="2.130.10.10">
    <property type="entry name" value="YVTN repeat-like/Quinoprotein amine dehydrogenase"/>
    <property type="match status" value="1"/>
</dbReference>
<comment type="caution">
    <text evidence="1">The sequence shown here is derived from an EMBL/GenBank/DDBJ whole genome shotgun (WGS) entry which is preliminary data.</text>
</comment>